<dbReference type="Pfam" id="PF08379">
    <property type="entry name" value="Bact_transglu_N"/>
    <property type="match status" value="1"/>
</dbReference>
<dbReference type="PANTHER" id="PTHR33490:SF7">
    <property type="entry name" value="BLR2979 PROTEIN"/>
    <property type="match status" value="1"/>
</dbReference>
<accession>A0ABZ2MHJ0</accession>
<dbReference type="Pfam" id="PF01841">
    <property type="entry name" value="Transglut_core"/>
    <property type="match status" value="1"/>
</dbReference>
<dbReference type="RefSeq" id="WP_338749565.1">
    <property type="nucleotide sequence ID" value="NZ_CP144913.1"/>
</dbReference>
<dbReference type="InterPro" id="IPR038765">
    <property type="entry name" value="Papain-like_cys_pep_sf"/>
</dbReference>
<feature type="compositionally biased region" description="Pro residues" evidence="1">
    <location>
        <begin position="1"/>
        <end position="12"/>
    </location>
</feature>
<protein>
    <submittedName>
        <fullName evidence="3">Transglutaminase family protein</fullName>
    </submittedName>
</protein>
<dbReference type="Gene3D" id="3.10.620.30">
    <property type="match status" value="1"/>
</dbReference>
<evidence type="ECO:0000259" key="2">
    <source>
        <dbReference type="SMART" id="SM00460"/>
    </source>
</evidence>
<gene>
    <name evidence="3" type="ORF">V1351_00220</name>
</gene>
<keyword evidence="4" id="KW-1185">Reference proteome</keyword>
<reference evidence="3 4" key="1">
    <citation type="submission" date="2024-02" db="EMBL/GenBank/DDBJ databases">
        <title>Janibacter sp. nov., isolated from gut of marine sandworm.</title>
        <authorList>
            <person name="Kim B."/>
            <person name="Jun M.O."/>
            <person name="Shin N.-R."/>
        </authorList>
    </citation>
    <scope>NUCLEOTIDE SEQUENCE [LARGE SCALE GENOMIC DNA]</scope>
    <source>
        <strain evidence="3 4">A1S7</strain>
    </source>
</reference>
<dbReference type="InterPro" id="IPR013589">
    <property type="entry name" value="Bac_transglu_N"/>
</dbReference>
<dbReference type="PANTHER" id="PTHR33490">
    <property type="entry name" value="BLR5614 PROTEIN-RELATED"/>
    <property type="match status" value="1"/>
</dbReference>
<dbReference type="SMART" id="SM00460">
    <property type="entry name" value="TGc"/>
    <property type="match status" value="1"/>
</dbReference>
<organism evidence="3 4">
    <name type="scientific">Janibacter alittae</name>
    <dbReference type="NCBI Taxonomy" id="3115209"/>
    <lineage>
        <taxon>Bacteria</taxon>
        <taxon>Bacillati</taxon>
        <taxon>Actinomycetota</taxon>
        <taxon>Actinomycetes</taxon>
        <taxon>Micrococcales</taxon>
        <taxon>Intrasporangiaceae</taxon>
        <taxon>Janibacter</taxon>
    </lineage>
</organism>
<feature type="domain" description="Transglutaminase-like" evidence="2">
    <location>
        <begin position="206"/>
        <end position="276"/>
    </location>
</feature>
<evidence type="ECO:0000313" key="3">
    <source>
        <dbReference type="EMBL" id="WXB76515.1"/>
    </source>
</evidence>
<sequence length="338" mass="37261">MSSTPDRPPAPEPMTNDPGPTRTPEHHTRRRYEVRHRTTYTYQEYVTDSYGRAMLRPRETPQQRLIEHEVSIVPEPHIHTVHVDHFGNHSSFYEVRTPHTSLEVCKHSLVEIDWPAPDLARLNSWTVAEVAERIAEGEGIDRAEAAQYLLPSSLVDVAPEVIAYAAGILPPDRPFGSALVALYADIYRDFTYAKGTTSVKTTLPQLLDGREGVCQDFAHLAAGCLRAVGIPGRYVSGYIETRPPPGESKLEGSDASHAWVSAMTPEGDWVDLDPTNNHFADSRYIVTGWGRDFRDVSPLKGIIFSTGNGSRLDVGVDVIRLGVGDPRESAAPDSGASQ</sequence>
<evidence type="ECO:0000256" key="1">
    <source>
        <dbReference type="SAM" id="MobiDB-lite"/>
    </source>
</evidence>
<dbReference type="Proteomes" id="UP001382727">
    <property type="component" value="Chromosome"/>
</dbReference>
<name>A0ABZ2MHJ0_9MICO</name>
<dbReference type="EMBL" id="CP144913">
    <property type="protein sequence ID" value="WXB76515.1"/>
    <property type="molecule type" value="Genomic_DNA"/>
</dbReference>
<feature type="region of interest" description="Disordered" evidence="1">
    <location>
        <begin position="1"/>
        <end position="31"/>
    </location>
</feature>
<dbReference type="SUPFAM" id="SSF54001">
    <property type="entry name" value="Cysteine proteinases"/>
    <property type="match status" value="1"/>
</dbReference>
<evidence type="ECO:0000313" key="4">
    <source>
        <dbReference type="Proteomes" id="UP001382727"/>
    </source>
</evidence>
<proteinExistence type="predicted"/>
<dbReference type="InterPro" id="IPR002931">
    <property type="entry name" value="Transglutaminase-like"/>
</dbReference>